<dbReference type="Pfam" id="PF13191">
    <property type="entry name" value="AAA_16"/>
    <property type="match status" value="1"/>
</dbReference>
<organism evidence="4 5">
    <name type="scientific">Nocardia stercoris</name>
    <dbReference type="NCBI Taxonomy" id="2483361"/>
    <lineage>
        <taxon>Bacteria</taxon>
        <taxon>Bacillati</taxon>
        <taxon>Actinomycetota</taxon>
        <taxon>Actinomycetes</taxon>
        <taxon>Mycobacteriales</taxon>
        <taxon>Nocardiaceae</taxon>
        <taxon>Nocardia</taxon>
    </lineage>
</organism>
<dbReference type="InterPro" id="IPR000792">
    <property type="entry name" value="Tscrpt_reg_LuxR_C"/>
</dbReference>
<dbReference type="PROSITE" id="PS50043">
    <property type="entry name" value="HTH_LUXR_2"/>
    <property type="match status" value="1"/>
</dbReference>
<dbReference type="GO" id="GO:0005737">
    <property type="term" value="C:cytoplasm"/>
    <property type="evidence" value="ECO:0007669"/>
    <property type="project" value="TreeGrafter"/>
</dbReference>
<dbReference type="CDD" id="cd06170">
    <property type="entry name" value="LuxR_C_like"/>
    <property type="match status" value="1"/>
</dbReference>
<evidence type="ECO:0000256" key="2">
    <source>
        <dbReference type="ARBA" id="ARBA00022840"/>
    </source>
</evidence>
<dbReference type="SUPFAM" id="SSF46894">
    <property type="entry name" value="C-terminal effector domain of the bipartite response regulators"/>
    <property type="match status" value="1"/>
</dbReference>
<dbReference type="SUPFAM" id="SSF52540">
    <property type="entry name" value="P-loop containing nucleoside triphosphate hydrolases"/>
    <property type="match status" value="1"/>
</dbReference>
<gene>
    <name evidence="4" type="ORF">EBN03_27475</name>
</gene>
<proteinExistence type="predicted"/>
<dbReference type="Pfam" id="PF00196">
    <property type="entry name" value="GerE"/>
    <property type="match status" value="1"/>
</dbReference>
<dbReference type="PANTHER" id="PTHR16305:SF35">
    <property type="entry name" value="TRANSCRIPTIONAL ACTIVATOR DOMAIN"/>
    <property type="match status" value="1"/>
</dbReference>
<dbReference type="EMBL" id="RFFH01000016">
    <property type="protein sequence ID" value="RMI29192.1"/>
    <property type="molecule type" value="Genomic_DNA"/>
</dbReference>
<name>A0A3M2KU65_9NOCA</name>
<keyword evidence="5" id="KW-1185">Reference proteome</keyword>
<dbReference type="Proteomes" id="UP000279275">
    <property type="component" value="Unassembled WGS sequence"/>
</dbReference>
<dbReference type="GO" id="GO:0003677">
    <property type="term" value="F:DNA binding"/>
    <property type="evidence" value="ECO:0007669"/>
    <property type="project" value="InterPro"/>
</dbReference>
<protein>
    <submittedName>
        <fullName evidence="4">LuxR family transcriptional regulator</fullName>
    </submittedName>
</protein>
<dbReference type="SMART" id="SM00421">
    <property type="entry name" value="HTH_LUXR"/>
    <property type="match status" value="1"/>
</dbReference>
<keyword evidence="2" id="KW-0067">ATP-binding</keyword>
<dbReference type="GO" id="GO:0004016">
    <property type="term" value="F:adenylate cyclase activity"/>
    <property type="evidence" value="ECO:0007669"/>
    <property type="project" value="TreeGrafter"/>
</dbReference>
<evidence type="ECO:0000313" key="4">
    <source>
        <dbReference type="EMBL" id="RMI29192.1"/>
    </source>
</evidence>
<dbReference type="OrthoDB" id="134933at2"/>
<evidence type="ECO:0000256" key="1">
    <source>
        <dbReference type="ARBA" id="ARBA00022741"/>
    </source>
</evidence>
<dbReference type="GO" id="GO:0005524">
    <property type="term" value="F:ATP binding"/>
    <property type="evidence" value="ECO:0007669"/>
    <property type="project" value="UniProtKB-KW"/>
</dbReference>
<dbReference type="InterPro" id="IPR027417">
    <property type="entry name" value="P-loop_NTPase"/>
</dbReference>
<dbReference type="InterPro" id="IPR016032">
    <property type="entry name" value="Sig_transdc_resp-reg_C-effctor"/>
</dbReference>
<evidence type="ECO:0000259" key="3">
    <source>
        <dbReference type="PROSITE" id="PS50043"/>
    </source>
</evidence>
<feature type="domain" description="HTH luxR-type" evidence="3">
    <location>
        <begin position="857"/>
        <end position="922"/>
    </location>
</feature>
<dbReference type="InterPro" id="IPR036388">
    <property type="entry name" value="WH-like_DNA-bd_sf"/>
</dbReference>
<accession>A0A3M2KU65</accession>
<dbReference type="InterPro" id="IPR041664">
    <property type="entry name" value="AAA_16"/>
</dbReference>
<dbReference type="Gene3D" id="1.10.10.10">
    <property type="entry name" value="Winged helix-like DNA-binding domain superfamily/Winged helix DNA-binding domain"/>
    <property type="match status" value="1"/>
</dbReference>
<dbReference type="PRINTS" id="PR00038">
    <property type="entry name" value="HTHLUXR"/>
</dbReference>
<dbReference type="GO" id="GO:0006355">
    <property type="term" value="P:regulation of DNA-templated transcription"/>
    <property type="evidence" value="ECO:0007669"/>
    <property type="project" value="InterPro"/>
</dbReference>
<keyword evidence="1" id="KW-0547">Nucleotide-binding</keyword>
<dbReference type="PANTHER" id="PTHR16305">
    <property type="entry name" value="TESTICULAR SOLUBLE ADENYLYL CYCLASE"/>
    <property type="match status" value="1"/>
</dbReference>
<dbReference type="AlphaFoldDB" id="A0A3M2KU65"/>
<reference evidence="4 5" key="1">
    <citation type="submission" date="2018-10" db="EMBL/GenBank/DDBJ databases">
        <title>Isolation from cow dung.</title>
        <authorList>
            <person name="Ling L."/>
        </authorList>
    </citation>
    <scope>NUCLEOTIDE SEQUENCE [LARGE SCALE GENOMIC DNA]</scope>
    <source>
        <strain evidence="4 5">NEAU-LL90</strain>
    </source>
</reference>
<sequence length="922" mass="98158">MTDLLYGRDVEHARIGELLDRARAGHSGALVLRGDPGIGKTALLDDAAATAGELRVLRGMGIESEAELPFAGLQLLLRPALGGLSALPEPQHRALSAALGLPVPAAARTPVESPSVSGAGAAEPMLIGLAVLSLLAEYAGDAGLLCLIDDAHWLDRSSCDALLFAARRLYAEGVVLLFAARDSDRFTAPGLPEHRLDGLAPEAAAALLDRHQLSPALRYRLLTEARGNPLALRELPLALADSPDAPAGPLTLTDRLLAAFHDRVDRLPTATRTLLLIVAADDTGDLAVVLRAARDLGAAVADLAPAESAGLLTGPANAGAAVSFRHPLIRAAVYQRAPLVDRIAVHRALAAALDTPDQADRRAWHLAAATTGPDDEVAALLEQTADRARDRSGHEAAAVAYERAAQLSTTAPPRQRRRLLAAESALLAGDLDHAAQLVTEIAPATETAGQPLVHAERGHLLGLVRFWQGDYAGAHTQLFEAADRVAADEPSRAAVMLMQAVHTAWYLGEAQLVSTLDRLAALPLAPQDPLLPAVGYVRHLMDWGNAEPTSALRDMVAEVRARGGAPESVLLMSCGAALARAQDDDAFVLANELIAGYRAAGAAGRLPTVLFFAAEVELFAGYLIDGITLATEARALAHDTGQRHWVGQIDSLLARFHADTGDEQACRRHAEAGSIPGAGGSAPGASWAHWALGLLDLGWGRAESAVRRLEPLAQEPYRHQVGALRAVPDLVEAAVRIGEPERAAAGMDRLIRWAASVRRPWVDALVLRCRALLDDAAAEACYREALDLHDIDTRPVEYARTALLYGEWLRRARRRSEARPHLSAALEVFERVGMRPWAERTRAELLATGATDGATRPRGPVATLTPQELQIVRLAARGLSNRDIAAQLFLSHRTVGFHLYKAYPKLGVTSRTELKDLAAELG</sequence>
<evidence type="ECO:0000313" key="5">
    <source>
        <dbReference type="Proteomes" id="UP000279275"/>
    </source>
</evidence>
<comment type="caution">
    <text evidence="4">The sequence shown here is derived from an EMBL/GenBank/DDBJ whole genome shotgun (WGS) entry which is preliminary data.</text>
</comment>